<accession>A0A1Y2AP96</accession>
<sequence>MLPRLEAELELISSSLLPTESLHNESSDTGALVFRIDSTESALGLHITVSDQYPDADAITIAVKGGTVGREEARGWERWSADQMREWDPSDEYPLFQLLSAHFLTLFAAEPVEPELRIQDNTVAANLEAPHHVLLTSHHLLSPTKRKSLISLSSQLSLVGFSKTGHPGIMYAIGDSRDLVEWLREVKSWNWLALRVRVGVEPLSGQAQVGRGKGKEDGARGGRGRGEWTELEKISEALEWMRENGSEELLLDVGMGSGSGR</sequence>
<name>A0A1Y2AP96_9TREE</name>
<dbReference type="PANTHER" id="PTHR15955:SF8">
    <property type="entry name" value="RWD DOMAIN-CONTAINING PROTEIN 2B-RELATED"/>
    <property type="match status" value="1"/>
</dbReference>
<protein>
    <submittedName>
        <fullName evidence="2">Uncharacterized protein</fullName>
    </submittedName>
</protein>
<dbReference type="AlphaFoldDB" id="A0A1Y2AP96"/>
<evidence type="ECO:0000313" key="2">
    <source>
        <dbReference type="EMBL" id="ORY24294.1"/>
    </source>
</evidence>
<dbReference type="Proteomes" id="UP000193986">
    <property type="component" value="Unassembled WGS sequence"/>
</dbReference>
<dbReference type="OrthoDB" id="432412at2759"/>
<feature type="region of interest" description="Disordered" evidence="1">
    <location>
        <begin position="206"/>
        <end position="226"/>
    </location>
</feature>
<keyword evidence="3" id="KW-1185">Reference proteome</keyword>
<feature type="compositionally biased region" description="Basic and acidic residues" evidence="1">
    <location>
        <begin position="213"/>
        <end position="226"/>
    </location>
</feature>
<reference evidence="2 3" key="1">
    <citation type="submission" date="2016-07" db="EMBL/GenBank/DDBJ databases">
        <title>Pervasive Adenine N6-methylation of Active Genes in Fungi.</title>
        <authorList>
            <consortium name="DOE Joint Genome Institute"/>
            <person name="Mondo S.J."/>
            <person name="Dannebaum R.O."/>
            <person name="Kuo R.C."/>
            <person name="Labutti K."/>
            <person name="Haridas S."/>
            <person name="Kuo A."/>
            <person name="Salamov A."/>
            <person name="Ahrendt S.R."/>
            <person name="Lipzen A."/>
            <person name="Sullivan W."/>
            <person name="Andreopoulos W.B."/>
            <person name="Clum A."/>
            <person name="Lindquist E."/>
            <person name="Daum C."/>
            <person name="Ramamoorthy G.K."/>
            <person name="Gryganskyi A."/>
            <person name="Culley D."/>
            <person name="Magnuson J.K."/>
            <person name="James T.Y."/>
            <person name="O'Malley M.A."/>
            <person name="Stajich J.E."/>
            <person name="Spatafora J.W."/>
            <person name="Visel A."/>
            <person name="Grigoriev I.V."/>
        </authorList>
    </citation>
    <scope>NUCLEOTIDE SEQUENCE [LARGE SCALE GENOMIC DNA]</scope>
    <source>
        <strain evidence="2 3">68-887.2</strain>
    </source>
</reference>
<dbReference type="EMBL" id="MCFC01000069">
    <property type="protein sequence ID" value="ORY24294.1"/>
    <property type="molecule type" value="Genomic_DNA"/>
</dbReference>
<proteinExistence type="predicted"/>
<dbReference type="STRING" id="71784.A0A1Y2AP96"/>
<evidence type="ECO:0000256" key="1">
    <source>
        <dbReference type="SAM" id="MobiDB-lite"/>
    </source>
</evidence>
<dbReference type="InterPro" id="IPR017359">
    <property type="entry name" value="Phi-like"/>
</dbReference>
<comment type="caution">
    <text evidence="2">The sequence shown here is derived from an EMBL/GenBank/DDBJ whole genome shotgun (WGS) entry which is preliminary data.</text>
</comment>
<dbReference type="InParanoid" id="A0A1Y2AP96"/>
<dbReference type="PANTHER" id="PTHR15955">
    <property type="entry name" value="RWD DOMAIN CONTAINING PROTEIN 2"/>
    <property type="match status" value="1"/>
</dbReference>
<organism evidence="2 3">
    <name type="scientific">Naematelia encephala</name>
    <dbReference type="NCBI Taxonomy" id="71784"/>
    <lineage>
        <taxon>Eukaryota</taxon>
        <taxon>Fungi</taxon>
        <taxon>Dikarya</taxon>
        <taxon>Basidiomycota</taxon>
        <taxon>Agaricomycotina</taxon>
        <taxon>Tremellomycetes</taxon>
        <taxon>Tremellales</taxon>
        <taxon>Naemateliaceae</taxon>
        <taxon>Naematelia</taxon>
    </lineage>
</organism>
<gene>
    <name evidence="2" type="ORF">BCR39DRAFT_561590</name>
</gene>
<evidence type="ECO:0000313" key="3">
    <source>
        <dbReference type="Proteomes" id="UP000193986"/>
    </source>
</evidence>